<dbReference type="Gene3D" id="3.40.50.12380">
    <property type="entry name" value="Nitrogenase MoFe cofactor biosynthesis protein NifE, C-terminal"/>
    <property type="match status" value="1"/>
</dbReference>
<comment type="similarity">
    <text evidence="3">Belongs to the NifD/NifK/NifE/NifN family.</text>
</comment>
<comment type="function">
    <text evidence="1">This protein may play a role in the biosynthesis of the prosthetic group of nitrogenase (FeMo cofactor).</text>
</comment>
<reference evidence="9" key="1">
    <citation type="submission" date="2019-10" db="EMBL/GenBank/DDBJ databases">
        <title>Metagenomic sequencing of thiosulfate-disproportionating enrichment culture.</title>
        <authorList>
            <person name="Umezawa K."/>
            <person name="Kojima H."/>
            <person name="Fukui M."/>
        </authorList>
    </citation>
    <scope>NUCLEOTIDE SEQUENCE</scope>
    <source>
        <strain evidence="9">45J</strain>
    </source>
</reference>
<evidence type="ECO:0000256" key="2">
    <source>
        <dbReference type="ARBA" id="ARBA00005155"/>
    </source>
</evidence>
<evidence type="ECO:0000256" key="6">
    <source>
        <dbReference type="ARBA" id="ARBA00023231"/>
    </source>
</evidence>
<sequence length="861" mass="95453">MLTGIDRLMQSSCEREKKEKICRSRGGESCAFDGAMIVLQPIADTAHIVHGPISCCGNSWEGRGTLSSKGRLHRMGFTTDMTEMDIIYGSENKLYDAILRAYESVRPKAIFVHATCVSGLIGEDIEAVCKKAETFLGVRVIPVNAPGFVGPKNLGNRIAGEVLLDYVIGTGEPPFTTDYDINLIGEYNIAGDLWLVEPLLKEAGVRILSKITGDSTFEEITYAHRAKLNVVVCSRALINIAREMERRYGIPYIEVSFFGKTEMLQALRLIALNFKSQISNLKLADKIEEIIMREEKKLDEKLKAYKHLKGKKAVLYTGGVKSWSFISALMDLGIEIVAIGTKKSTFEDEEKMKEILGEDAPLVEDVTPKNLLRLIKERNADILIAGGRNQYLAIKEGFPFVDVNQERHIPYAGYDGLINFAEQISNSMRFFQESGDRSQKTEIRKKESLKIINHKSEITINPLKHSQSIGAAIAFQGIDRALPIIHGAQGCSFFAKVLLTKHFREPIALASTRLFTEDVVMGSEENIIKVVQEIVERNNPDVIGILTSGLTEVKGDDVTSAMKDLRFKIQDSRCQIVHISTPDYEGGLETGYAKAVEAVIKSIVHSPQSAVNKKTVDCFINVLVGSHLTPADFTELRGIVESFGLKPIILPDLSALDGSRKGFSALAIGGTTIEEIRAMGSSDFTIAIGASMESAAMILKERFGIEYRVFESISGLKDADMFMETLSMLSGKPIAKKYERQRRILIDGMRDAHFYYGNKKIYVALEPDLTVQTMHWLDEMGAVVEIVDVNSNDLFSIQGHFDLLISNSHAEDTAKRLGVPLYQMGFPVYKVLGNNHKVTIGYSGTLSLINEVANKLLEVHQ</sequence>
<evidence type="ECO:0000256" key="7">
    <source>
        <dbReference type="SAM" id="Coils"/>
    </source>
</evidence>
<evidence type="ECO:0000256" key="1">
    <source>
        <dbReference type="ARBA" id="ARBA00003171"/>
    </source>
</evidence>
<dbReference type="EMBL" id="BLAB01000001">
    <property type="protein sequence ID" value="GER93122.1"/>
    <property type="molecule type" value="Genomic_DNA"/>
</dbReference>
<evidence type="ECO:0000256" key="4">
    <source>
        <dbReference type="ARBA" id="ARBA00013280"/>
    </source>
</evidence>
<dbReference type="PANTHER" id="PTHR42956">
    <property type="entry name" value="NITROGENASE IRON-MOLYBDENUM COFACTOR BIOSYNTHESIS PROTEIN NIFE"/>
    <property type="match status" value="1"/>
</dbReference>
<feature type="domain" description="Nitrogenase/oxidoreductase component 1" evidence="8">
    <location>
        <begin position="800"/>
        <end position="856"/>
    </location>
</feature>
<organism evidence="9">
    <name type="scientific">hot springs metagenome</name>
    <dbReference type="NCBI Taxonomy" id="433727"/>
    <lineage>
        <taxon>unclassified sequences</taxon>
        <taxon>metagenomes</taxon>
        <taxon>ecological metagenomes</taxon>
    </lineage>
</organism>
<dbReference type="PROSITE" id="PS00699">
    <property type="entry name" value="NITROGENASE_1_1"/>
    <property type="match status" value="1"/>
</dbReference>
<dbReference type="GO" id="GO:0016163">
    <property type="term" value="F:nitrogenase activity"/>
    <property type="evidence" value="ECO:0007669"/>
    <property type="project" value="InterPro"/>
</dbReference>
<dbReference type="Gene3D" id="6.10.250.1090">
    <property type="match status" value="1"/>
</dbReference>
<accession>A0A5J4L1L3</accession>
<feature type="coiled-coil region" evidence="7">
    <location>
        <begin position="284"/>
        <end position="311"/>
    </location>
</feature>
<dbReference type="AlphaFoldDB" id="A0A5J4L1L3"/>
<keyword evidence="6" id="KW-0535">Nitrogen fixation</keyword>
<dbReference type="InterPro" id="IPR005975">
    <property type="entry name" value="Nase_Mo-Fe_CF"/>
</dbReference>
<comment type="pathway">
    <text evidence="2">Cofactor biosynthesis; Fe-Mo cofactor biosynthesis.</text>
</comment>
<dbReference type="PANTHER" id="PTHR42956:SF1">
    <property type="entry name" value="NITROGENASE IRON-MOLYBDENUM COFACTOR BIOSYNTHESIS PROTEIN NIFE"/>
    <property type="match status" value="1"/>
</dbReference>
<proteinExistence type="inferred from homology"/>
<dbReference type="NCBIfam" id="TIGR01285">
    <property type="entry name" value="nifN"/>
    <property type="match status" value="1"/>
</dbReference>
<dbReference type="InterPro" id="IPR000318">
    <property type="entry name" value="Nase_comp1_CS"/>
</dbReference>
<dbReference type="SUPFAM" id="SSF53807">
    <property type="entry name" value="Helical backbone' metal receptor"/>
    <property type="match status" value="2"/>
</dbReference>
<evidence type="ECO:0000259" key="8">
    <source>
        <dbReference type="Pfam" id="PF00148"/>
    </source>
</evidence>
<keyword evidence="7" id="KW-0175">Coiled coil</keyword>
<evidence type="ECO:0000256" key="3">
    <source>
        <dbReference type="ARBA" id="ARBA00011002"/>
    </source>
</evidence>
<feature type="domain" description="Nitrogenase/oxidoreductase component 1" evidence="8">
    <location>
        <begin position="30"/>
        <end position="428"/>
    </location>
</feature>
<feature type="domain" description="Nitrogenase/oxidoreductase component 1" evidence="8">
    <location>
        <begin position="466"/>
        <end position="787"/>
    </location>
</feature>
<dbReference type="Gene3D" id="3.40.50.1980">
    <property type="entry name" value="Nitrogenase molybdenum iron protein domain"/>
    <property type="match status" value="4"/>
</dbReference>
<dbReference type="InterPro" id="IPR049939">
    <property type="entry name" value="NifE-like"/>
</dbReference>
<protein>
    <recommendedName>
        <fullName evidence="4">Nitrogenase iron-molybdenum cofactor biosynthesis protein NifE</fullName>
    </recommendedName>
    <alternativeName>
        <fullName evidence="5">Nitrogenase iron-molybdenum cofactor biosynthesis protein NifN</fullName>
    </alternativeName>
</protein>
<dbReference type="Pfam" id="PF00148">
    <property type="entry name" value="Oxidored_nitro"/>
    <property type="match status" value="3"/>
</dbReference>
<evidence type="ECO:0000313" key="9">
    <source>
        <dbReference type="EMBL" id="GER93122.1"/>
    </source>
</evidence>
<evidence type="ECO:0000256" key="5">
    <source>
        <dbReference type="ARBA" id="ARBA00013282"/>
    </source>
</evidence>
<dbReference type="NCBIfam" id="TIGR01283">
    <property type="entry name" value="nifE"/>
    <property type="match status" value="1"/>
</dbReference>
<gene>
    <name evidence="9" type="ORF">A45J_0855</name>
</gene>
<dbReference type="InterPro" id="IPR005973">
    <property type="entry name" value="NifE"/>
</dbReference>
<dbReference type="UniPathway" id="UPA00782"/>
<dbReference type="GO" id="GO:0065003">
    <property type="term" value="P:protein-containing complex assembly"/>
    <property type="evidence" value="ECO:0007669"/>
    <property type="project" value="InterPro"/>
</dbReference>
<name>A0A5J4L1L3_9ZZZZ</name>
<dbReference type="InterPro" id="IPR000510">
    <property type="entry name" value="Nase/OxRdtase_comp1"/>
</dbReference>
<comment type="caution">
    <text evidence="9">The sequence shown here is derived from an EMBL/GenBank/DDBJ whole genome shotgun (WGS) entry which is preliminary data.</text>
</comment>